<dbReference type="EMBL" id="FUYR01000003">
    <property type="protein sequence ID" value="SKB80077.1"/>
    <property type="molecule type" value="Genomic_DNA"/>
</dbReference>
<evidence type="ECO:0008006" key="4">
    <source>
        <dbReference type="Google" id="ProtNLM"/>
    </source>
</evidence>
<feature type="signal peptide" evidence="1">
    <location>
        <begin position="1"/>
        <end position="20"/>
    </location>
</feature>
<dbReference type="Proteomes" id="UP000189981">
    <property type="component" value="Unassembled WGS sequence"/>
</dbReference>
<name>A0A1T5E7V2_9SPHI</name>
<dbReference type="PROSITE" id="PS51257">
    <property type="entry name" value="PROKAR_LIPOPROTEIN"/>
    <property type="match status" value="1"/>
</dbReference>
<dbReference type="OrthoDB" id="669636at2"/>
<evidence type="ECO:0000313" key="3">
    <source>
        <dbReference type="Proteomes" id="UP000189981"/>
    </source>
</evidence>
<gene>
    <name evidence="2" type="ORF">SAMN05661099_2780</name>
</gene>
<protein>
    <recommendedName>
        <fullName evidence="4">LPP20 lipoprotein</fullName>
    </recommendedName>
</protein>
<reference evidence="3" key="1">
    <citation type="submission" date="2017-02" db="EMBL/GenBank/DDBJ databases">
        <authorList>
            <person name="Varghese N."/>
            <person name="Submissions S."/>
        </authorList>
    </citation>
    <scope>NUCLEOTIDE SEQUENCE [LARGE SCALE GENOMIC DNA]</scope>
    <source>
        <strain evidence="3">DSM 22385</strain>
    </source>
</reference>
<keyword evidence="3" id="KW-1185">Reference proteome</keyword>
<evidence type="ECO:0000256" key="1">
    <source>
        <dbReference type="SAM" id="SignalP"/>
    </source>
</evidence>
<keyword evidence="1" id="KW-0732">Signal</keyword>
<accession>A0A1T5E7V2</accession>
<dbReference type="AlphaFoldDB" id="A0A1T5E7V2"/>
<feature type="chain" id="PRO_5012052447" description="LPP20 lipoprotein" evidence="1">
    <location>
        <begin position="21"/>
        <end position="217"/>
    </location>
</feature>
<organism evidence="2 3">
    <name type="scientific">Daejeonella lutea</name>
    <dbReference type="NCBI Taxonomy" id="572036"/>
    <lineage>
        <taxon>Bacteria</taxon>
        <taxon>Pseudomonadati</taxon>
        <taxon>Bacteroidota</taxon>
        <taxon>Sphingobacteriia</taxon>
        <taxon>Sphingobacteriales</taxon>
        <taxon>Sphingobacteriaceae</taxon>
        <taxon>Daejeonella</taxon>
    </lineage>
</organism>
<evidence type="ECO:0000313" key="2">
    <source>
        <dbReference type="EMBL" id="SKB80077.1"/>
    </source>
</evidence>
<dbReference type="RefSeq" id="WP_079703309.1">
    <property type="nucleotide sequence ID" value="NZ_FUYR01000003.1"/>
</dbReference>
<sequence length="217" mass="24397">MKSITTLILPVILVLTSCNANVYKDKSFFSKANLDGQTLAVLPAEVTYTGNLPKNWDDARISRMENEASSRLQQEVYEDFLYHASDRDIRKKYGIKLIDIKLVNDRLEKSGISFKDSWTMPSEEIAKIVGADMVIRARVENIRYMSQAAATGINIGASVIEGLLNKGNNTTVGVPRTRSGETDMDLSLYHHSQSQAIVRFDAEHRLRTSKLPVYVRN</sequence>
<proteinExistence type="predicted"/>